<dbReference type="AlphaFoldDB" id="C6X785"/>
<protein>
    <recommendedName>
        <fullName evidence="4">MotA/TolQ/ExbB proton channel domain-containing protein</fullName>
    </recommendedName>
</protein>
<evidence type="ECO:0008006" key="4">
    <source>
        <dbReference type="Google" id="ProtNLM"/>
    </source>
</evidence>
<evidence type="ECO:0000313" key="3">
    <source>
        <dbReference type="Proteomes" id="UP000002743"/>
    </source>
</evidence>
<sequence length="506" mass="55422">MTMAGAVTFHAFVIHSILTNIAINSIIIATAAFGVMLMLLRDRDIRSEWQIFETFVSSGSDEPSAGKSLVSGLILRLQQIRLSRHASVIEQGQVQETLDHMQEVLDSRQEAAQYVVGLMIALGLLGTFIGLLETLIAVGDLIGGFAKADTSQNIDQALVQLIATLQYPLTAMGTAFSASMFGLLCSLMLGIMLLSVRAFQADFMQFSRAMTEGMIAEATPAASTEMEADHALLLSRMAELQRLHQALQGEVRALTRQGADNEMRISQLLAGMERFVSINEKSAQNAESMNAHLASLPALIQLTDRMGHSVEQLAGTVVHAQRQSDLQQQSLAQTLIKHLSLLVAQVETAYGEHARQSHQLFSEMLEQRISAVEVRNAEADIAQQAVMHQHAIFERIFNAISEAHAINATTLQHQKSASEAHIQAIVDLQLAVVEMANQSVANTEKIQASLSTLRHDLVTIEIGQEISRAFERLEVELRTGLGAVLALHRQATRHYSETDSTVKETF</sequence>
<evidence type="ECO:0000256" key="1">
    <source>
        <dbReference type="SAM" id="Phobius"/>
    </source>
</evidence>
<feature type="transmembrane region" description="Helical" evidence="1">
    <location>
        <begin position="175"/>
        <end position="199"/>
    </location>
</feature>
<dbReference type="HOGENOM" id="CLU_538403_0_0_4"/>
<reference evidence="2 3" key="2">
    <citation type="journal article" date="2011" name="J. Bacteriol.">
        <title>Genomes of three methylotrophs from a single niche uncover genetic and metabolic divergence of Methylophilaceae.</title>
        <authorList>
            <person name="Lapidus A."/>
            <person name="Clum A."/>
            <person name="Labutti K."/>
            <person name="Kaluzhnaya M.G."/>
            <person name="Lim S."/>
            <person name="Beck D.A."/>
            <person name="Glavina Del Rio T."/>
            <person name="Nolan M."/>
            <person name="Mavromatis K."/>
            <person name="Huntemann M."/>
            <person name="Lucas S."/>
            <person name="Lidstrom M.E."/>
            <person name="Ivanova N."/>
            <person name="Chistoserdova L."/>
        </authorList>
    </citation>
    <scope>NUCLEOTIDE SEQUENCE [LARGE SCALE GENOMIC DNA]</scope>
    <source>
        <strain evidence="2 3">SIP3-4</strain>
    </source>
</reference>
<dbReference type="eggNOG" id="COG1511">
    <property type="taxonomic scope" value="Bacteria"/>
</dbReference>
<keyword evidence="1" id="KW-1133">Transmembrane helix</keyword>
<evidence type="ECO:0000313" key="2">
    <source>
        <dbReference type="EMBL" id="ACT51228.1"/>
    </source>
</evidence>
<keyword evidence="3" id="KW-1185">Reference proteome</keyword>
<dbReference type="Proteomes" id="UP000002743">
    <property type="component" value="Chromosome"/>
</dbReference>
<name>C6X785_METGS</name>
<accession>C6X785</accession>
<feature type="transmembrane region" description="Helical" evidence="1">
    <location>
        <begin position="12"/>
        <end position="40"/>
    </location>
</feature>
<dbReference type="KEGG" id="mei:Msip34_1986"/>
<reference evidence="3" key="1">
    <citation type="submission" date="2009-07" db="EMBL/GenBank/DDBJ databases">
        <title>Complete sequence of chromosome of Methylovorus sp. SIP3-4.</title>
        <authorList>
            <person name="Lucas S."/>
            <person name="Copeland A."/>
            <person name="Lapidus A."/>
            <person name="Glavina del Rio T."/>
            <person name="Tice H."/>
            <person name="Bruce D."/>
            <person name="Goodwin L."/>
            <person name="Pitluck S."/>
            <person name="Clum A."/>
            <person name="Larimer F."/>
            <person name="Land M."/>
            <person name="Hauser L."/>
            <person name="Kyrpides N."/>
            <person name="Mikhailova N."/>
            <person name="Kayluzhnaya M."/>
            <person name="Chistoserdova L."/>
        </authorList>
    </citation>
    <scope>NUCLEOTIDE SEQUENCE [LARGE SCALE GENOMIC DNA]</scope>
    <source>
        <strain evidence="3">SIP3-4</strain>
    </source>
</reference>
<dbReference type="EMBL" id="CP001674">
    <property type="protein sequence ID" value="ACT51228.1"/>
    <property type="molecule type" value="Genomic_DNA"/>
</dbReference>
<proteinExistence type="predicted"/>
<gene>
    <name evidence="2" type="ordered locus">Msip34_1986</name>
</gene>
<organism evidence="2 3">
    <name type="scientific">Methylovorus glucosotrophus (strain SIP3-4)</name>
    <dbReference type="NCBI Taxonomy" id="582744"/>
    <lineage>
        <taxon>Bacteria</taxon>
        <taxon>Pseudomonadati</taxon>
        <taxon>Pseudomonadota</taxon>
        <taxon>Betaproteobacteria</taxon>
        <taxon>Nitrosomonadales</taxon>
        <taxon>Methylophilaceae</taxon>
        <taxon>Methylovorus</taxon>
    </lineage>
</organism>
<feature type="transmembrane region" description="Helical" evidence="1">
    <location>
        <begin position="111"/>
        <end position="132"/>
    </location>
</feature>
<keyword evidence="1" id="KW-0472">Membrane</keyword>
<keyword evidence="1" id="KW-0812">Transmembrane</keyword>
<dbReference type="STRING" id="582744.Msip34_1986"/>